<evidence type="ECO:0000313" key="3">
    <source>
        <dbReference type="EMBL" id="RVW04248.1"/>
    </source>
</evidence>
<organism evidence="3 4">
    <name type="scientific">Rhodococcus xishaensis</name>
    <dbReference type="NCBI Taxonomy" id="2487364"/>
    <lineage>
        <taxon>Bacteria</taxon>
        <taxon>Bacillati</taxon>
        <taxon>Actinomycetota</taxon>
        <taxon>Actinomycetes</taxon>
        <taxon>Mycobacteriales</taxon>
        <taxon>Nocardiaceae</taxon>
        <taxon>Rhodococcus</taxon>
    </lineage>
</organism>
<comment type="caution">
    <text evidence="3">The sequence shown here is derived from an EMBL/GenBank/DDBJ whole genome shotgun (WGS) entry which is preliminary data.</text>
</comment>
<keyword evidence="4" id="KW-1185">Reference proteome</keyword>
<keyword evidence="2" id="KW-0732">Signal</keyword>
<name>A0A438B037_9NOCA</name>
<gene>
    <name evidence="3" type="ORF">EGT50_07270</name>
</gene>
<evidence type="ECO:0000256" key="1">
    <source>
        <dbReference type="SAM" id="MobiDB-lite"/>
    </source>
</evidence>
<feature type="compositionally biased region" description="Polar residues" evidence="1">
    <location>
        <begin position="150"/>
        <end position="165"/>
    </location>
</feature>
<feature type="region of interest" description="Disordered" evidence="1">
    <location>
        <begin position="141"/>
        <end position="165"/>
    </location>
</feature>
<dbReference type="OrthoDB" id="9872576at2"/>
<dbReference type="EMBL" id="RKLO01000002">
    <property type="protein sequence ID" value="RVW04248.1"/>
    <property type="molecule type" value="Genomic_DNA"/>
</dbReference>
<sequence>MPRHPAKRRHWARRAFVAAALPIAIAAASTGTAHAQPTGSDTGSLWIPPWWPGANQVDPFKVLAPNYNPTPEQRIADYTDTGEFVGGVGGLAGGGSLVSTVAGAVIMPAFVAAPVVMMGPLAGAIFVGGLAGAAAGGSVGANAGAQSSADLANQHNATGQRNPLS</sequence>
<evidence type="ECO:0000256" key="2">
    <source>
        <dbReference type="SAM" id="SignalP"/>
    </source>
</evidence>
<reference evidence="3 4" key="1">
    <citation type="submission" date="2018-11" db="EMBL/GenBank/DDBJ databases">
        <title>Rhodococcus spongicola sp. nov. and Rhodococcus xishaensis sp. nov. from marine sponges.</title>
        <authorList>
            <person name="Li L."/>
            <person name="Lin H.W."/>
        </authorList>
    </citation>
    <scope>NUCLEOTIDE SEQUENCE [LARGE SCALE GENOMIC DNA]</scope>
    <source>
        <strain evidence="3 4">LHW51113</strain>
    </source>
</reference>
<accession>A0A438B037</accession>
<dbReference type="AlphaFoldDB" id="A0A438B037"/>
<feature type="chain" id="PRO_5019320408" evidence="2">
    <location>
        <begin position="36"/>
        <end position="165"/>
    </location>
</feature>
<dbReference type="Proteomes" id="UP000283479">
    <property type="component" value="Unassembled WGS sequence"/>
</dbReference>
<feature type="signal peptide" evidence="2">
    <location>
        <begin position="1"/>
        <end position="35"/>
    </location>
</feature>
<dbReference type="RefSeq" id="WP_127952016.1">
    <property type="nucleotide sequence ID" value="NZ_RKLO01000002.1"/>
</dbReference>
<protein>
    <submittedName>
        <fullName evidence="3">Uncharacterized protein</fullName>
    </submittedName>
</protein>
<evidence type="ECO:0000313" key="4">
    <source>
        <dbReference type="Proteomes" id="UP000283479"/>
    </source>
</evidence>
<proteinExistence type="predicted"/>